<dbReference type="Proteomes" id="UP000284842">
    <property type="component" value="Unassembled WGS sequence"/>
</dbReference>
<reference evidence="3 4" key="1">
    <citation type="journal article" date="2018" name="Evol. Lett.">
        <title>Horizontal gene cluster transfer increased hallucinogenic mushroom diversity.</title>
        <authorList>
            <person name="Reynolds H.T."/>
            <person name="Vijayakumar V."/>
            <person name="Gluck-Thaler E."/>
            <person name="Korotkin H.B."/>
            <person name="Matheny P.B."/>
            <person name="Slot J.C."/>
        </authorList>
    </citation>
    <scope>NUCLEOTIDE SEQUENCE [LARGE SCALE GENOMIC DNA]</scope>
    <source>
        <strain evidence="3 4">2629</strain>
    </source>
</reference>
<dbReference type="Gene3D" id="1.10.555.10">
    <property type="entry name" value="Rho GTPase activation protein"/>
    <property type="match status" value="1"/>
</dbReference>
<dbReference type="InterPro" id="IPR000198">
    <property type="entry name" value="RhoGAP_dom"/>
</dbReference>
<sequence length="628" mass="68272">MPPTSLNLKQRLAALSTATSSTFSNRNNASGSYSQSPTTPIGRKKIQFNPPTWMKRSNASGSSVNGSNEQLYEDEEIRMVQEVLGKMIFQAGVDFETRPMVVLNASALPDPDIVSYDLLLTRILSYLNLYVLFSLAGAIISPKFFRKLTYITTLSELALHVPITQIDIPPAVYQENLKFERKITLPTPIRSSIFGVPLEELMGFNGEKGAIPRVVKDSIQFLRDTGLQDEGLFRRSPSSAMLRSAQEAYDRGNVVSLENFGDPHIAAVLLKKYLRDLPEPIFPERVYPIIRRCPWGVKNGETEHEAEFAAMQYIRDVLLPELIPCAYILLSHILHLLHDVSLRSSSNRMDATNLAIVICPNLVKGSNPMKDVMMCSVGPTAMTPYMHSASGQLEFSPTSGSAEGKTTLGQVITLCIRRYYEIFDEVMDRTEAVPIQISVAGAAASTSSDGSLGGAKYVLRDEEEDDDDSYFDPASPNAAVTTFNGTITGRRHKSTGSRSSNAARSTQSNDAPPPPSSYARSAHVGASPSFGNGTFRYPANGKAKSVISFESSGGGPMGTMRRGSIALGRGTKKGSGAGVEAVGVTVMAENFFTAPGATAKRDTRAEEQEEETAPLSFEESRKKFQGAS</sequence>
<proteinExistence type="predicted"/>
<gene>
    <name evidence="3" type="ORF">CVT24_003718</name>
</gene>
<evidence type="ECO:0000313" key="4">
    <source>
        <dbReference type="Proteomes" id="UP000284842"/>
    </source>
</evidence>
<protein>
    <recommendedName>
        <fullName evidence="2">Rho-GAP domain-containing protein</fullName>
    </recommendedName>
</protein>
<feature type="compositionally biased region" description="Polar residues" evidence="1">
    <location>
        <begin position="478"/>
        <end position="487"/>
    </location>
</feature>
<dbReference type="GO" id="GO:0005096">
    <property type="term" value="F:GTPase activator activity"/>
    <property type="evidence" value="ECO:0007669"/>
    <property type="project" value="TreeGrafter"/>
</dbReference>
<dbReference type="STRING" id="181874.A0A409YXR6"/>
<dbReference type="InterPro" id="IPR008936">
    <property type="entry name" value="Rho_GTPase_activation_prot"/>
</dbReference>
<dbReference type="PANTHER" id="PTHR45808">
    <property type="entry name" value="RHO GTPASE-ACTIVATING PROTEIN 68F"/>
    <property type="match status" value="1"/>
</dbReference>
<comment type="caution">
    <text evidence="3">The sequence shown here is derived from an EMBL/GenBank/DDBJ whole genome shotgun (WGS) entry which is preliminary data.</text>
</comment>
<feature type="compositionally biased region" description="Polar residues" evidence="1">
    <location>
        <begin position="496"/>
        <end position="510"/>
    </location>
</feature>
<evidence type="ECO:0000256" key="1">
    <source>
        <dbReference type="SAM" id="MobiDB-lite"/>
    </source>
</evidence>
<dbReference type="AlphaFoldDB" id="A0A409YXR6"/>
<feature type="domain" description="Rho-GAP" evidence="2">
    <location>
        <begin position="196"/>
        <end position="423"/>
    </location>
</feature>
<evidence type="ECO:0000259" key="2">
    <source>
        <dbReference type="PROSITE" id="PS50238"/>
    </source>
</evidence>
<dbReference type="Pfam" id="PF00620">
    <property type="entry name" value="RhoGAP"/>
    <property type="match status" value="1"/>
</dbReference>
<feature type="region of interest" description="Disordered" evidence="1">
    <location>
        <begin position="463"/>
        <end position="525"/>
    </location>
</feature>
<dbReference type="InParanoid" id="A0A409YXR6"/>
<feature type="region of interest" description="Disordered" evidence="1">
    <location>
        <begin position="17"/>
        <end position="47"/>
    </location>
</feature>
<dbReference type="EMBL" id="NHTK01000341">
    <property type="protein sequence ID" value="PPR07768.1"/>
    <property type="molecule type" value="Genomic_DNA"/>
</dbReference>
<feature type="compositionally biased region" description="Polar residues" evidence="1">
    <location>
        <begin position="23"/>
        <end position="39"/>
    </location>
</feature>
<accession>A0A409YXR6</accession>
<dbReference type="PROSITE" id="PS50238">
    <property type="entry name" value="RHOGAP"/>
    <property type="match status" value="1"/>
</dbReference>
<name>A0A409YXR6_9AGAR</name>
<dbReference type="PANTHER" id="PTHR45808:SF2">
    <property type="entry name" value="RHO GTPASE-ACTIVATING PROTEIN 68F"/>
    <property type="match status" value="1"/>
</dbReference>
<organism evidence="3 4">
    <name type="scientific">Panaeolus cyanescens</name>
    <dbReference type="NCBI Taxonomy" id="181874"/>
    <lineage>
        <taxon>Eukaryota</taxon>
        <taxon>Fungi</taxon>
        <taxon>Dikarya</taxon>
        <taxon>Basidiomycota</taxon>
        <taxon>Agaricomycotina</taxon>
        <taxon>Agaricomycetes</taxon>
        <taxon>Agaricomycetidae</taxon>
        <taxon>Agaricales</taxon>
        <taxon>Agaricineae</taxon>
        <taxon>Galeropsidaceae</taxon>
        <taxon>Panaeolus</taxon>
    </lineage>
</organism>
<feature type="region of interest" description="Disordered" evidence="1">
    <location>
        <begin position="595"/>
        <end position="628"/>
    </location>
</feature>
<dbReference type="OrthoDB" id="19923at2759"/>
<dbReference type="GO" id="GO:0007264">
    <property type="term" value="P:small GTPase-mediated signal transduction"/>
    <property type="evidence" value="ECO:0007669"/>
    <property type="project" value="TreeGrafter"/>
</dbReference>
<dbReference type="GO" id="GO:0005737">
    <property type="term" value="C:cytoplasm"/>
    <property type="evidence" value="ECO:0007669"/>
    <property type="project" value="TreeGrafter"/>
</dbReference>
<dbReference type="Gene3D" id="3.40.525.10">
    <property type="entry name" value="CRAL-TRIO lipid binding domain"/>
    <property type="match status" value="1"/>
</dbReference>
<dbReference type="SUPFAM" id="SSF48350">
    <property type="entry name" value="GTPase activation domain, GAP"/>
    <property type="match status" value="1"/>
</dbReference>
<dbReference type="InterPro" id="IPR036865">
    <property type="entry name" value="CRAL-TRIO_dom_sf"/>
</dbReference>
<evidence type="ECO:0000313" key="3">
    <source>
        <dbReference type="EMBL" id="PPR07768.1"/>
    </source>
</evidence>
<dbReference type="SMART" id="SM00324">
    <property type="entry name" value="RhoGAP"/>
    <property type="match status" value="1"/>
</dbReference>
<keyword evidence="4" id="KW-1185">Reference proteome</keyword>